<dbReference type="GO" id="GO:0036180">
    <property type="term" value="P:filamentous growth of a population of unicellular organisms in response to biotic stimulus"/>
    <property type="evidence" value="ECO:0007669"/>
    <property type="project" value="UniProtKB-ARBA"/>
</dbReference>
<evidence type="ECO:0000256" key="3">
    <source>
        <dbReference type="PROSITE-ProRule" id="PRU00169"/>
    </source>
</evidence>
<reference evidence="6" key="1">
    <citation type="submission" date="2020-11" db="EMBL/GenBank/DDBJ databases">
        <title>Kefir isolates.</title>
        <authorList>
            <person name="Marcisauskas S."/>
            <person name="Kim Y."/>
            <person name="Blasche S."/>
        </authorList>
    </citation>
    <scope>NUCLEOTIDE SEQUENCE</scope>
    <source>
        <strain evidence="6">Olga-1</strain>
    </source>
</reference>
<dbReference type="EMBL" id="PUHW01000068">
    <property type="protein sequence ID" value="KAG0689647.1"/>
    <property type="molecule type" value="Genomic_DNA"/>
</dbReference>
<organism evidence="6 7">
    <name type="scientific">Pichia californica</name>
    <dbReference type="NCBI Taxonomy" id="460514"/>
    <lineage>
        <taxon>Eukaryota</taxon>
        <taxon>Fungi</taxon>
        <taxon>Dikarya</taxon>
        <taxon>Ascomycota</taxon>
        <taxon>Saccharomycotina</taxon>
        <taxon>Pichiomycetes</taxon>
        <taxon>Pichiales</taxon>
        <taxon>Pichiaceae</taxon>
        <taxon>Pichia</taxon>
    </lineage>
</organism>
<feature type="region of interest" description="Disordered" evidence="4">
    <location>
        <begin position="136"/>
        <end position="202"/>
    </location>
</feature>
<dbReference type="InterPro" id="IPR011006">
    <property type="entry name" value="CheY-like_superfamily"/>
</dbReference>
<feature type="modified residue" description="4-aspartylphosphate" evidence="3">
    <location>
        <position position="686"/>
    </location>
</feature>
<evidence type="ECO:0000313" key="6">
    <source>
        <dbReference type="EMBL" id="KAG0689647.1"/>
    </source>
</evidence>
<dbReference type="PANTHER" id="PTHR45339:SF1">
    <property type="entry name" value="HYBRID SIGNAL TRANSDUCTION HISTIDINE KINASE J"/>
    <property type="match status" value="1"/>
</dbReference>
<dbReference type="FunFam" id="3.40.50.2300:FF:000146">
    <property type="entry name" value="Putative two-component response regulator SSK1p"/>
    <property type="match status" value="1"/>
</dbReference>
<evidence type="ECO:0000256" key="4">
    <source>
        <dbReference type="SAM" id="MobiDB-lite"/>
    </source>
</evidence>
<evidence type="ECO:0000256" key="2">
    <source>
        <dbReference type="ARBA" id="ARBA00023012"/>
    </source>
</evidence>
<feature type="region of interest" description="Disordered" evidence="4">
    <location>
        <begin position="330"/>
        <end position="352"/>
    </location>
</feature>
<dbReference type="GO" id="GO:0006950">
    <property type="term" value="P:response to stress"/>
    <property type="evidence" value="ECO:0007669"/>
    <property type="project" value="UniProtKB-ARBA"/>
</dbReference>
<dbReference type="SMART" id="SM00448">
    <property type="entry name" value="REC"/>
    <property type="match status" value="1"/>
</dbReference>
<keyword evidence="2" id="KW-0902">Two-component regulatory system</keyword>
<dbReference type="PANTHER" id="PTHR45339">
    <property type="entry name" value="HYBRID SIGNAL TRANSDUCTION HISTIDINE KINASE J"/>
    <property type="match status" value="1"/>
</dbReference>
<gene>
    <name evidence="6" type="ORF">C6P40_004680</name>
</gene>
<comment type="caution">
    <text evidence="6">The sequence shown here is derived from an EMBL/GenBank/DDBJ whole genome shotgun (WGS) entry which is preliminary data.</text>
</comment>
<name>A0A9P6WP18_9ASCO</name>
<dbReference type="PROSITE" id="PS50110">
    <property type="entry name" value="RESPONSE_REGULATORY"/>
    <property type="match status" value="1"/>
</dbReference>
<accession>A0A9P6WP18</accession>
<feature type="domain" description="Response regulatory" evidence="5">
    <location>
        <begin position="637"/>
        <end position="783"/>
    </location>
</feature>
<keyword evidence="7" id="KW-1185">Reference proteome</keyword>
<feature type="compositionally biased region" description="Polar residues" evidence="4">
    <location>
        <begin position="543"/>
        <end position="552"/>
    </location>
</feature>
<dbReference type="Pfam" id="PF00072">
    <property type="entry name" value="Response_reg"/>
    <property type="match status" value="1"/>
</dbReference>
<feature type="region of interest" description="Disordered" evidence="4">
    <location>
        <begin position="505"/>
        <end position="553"/>
    </location>
</feature>
<feature type="compositionally biased region" description="Polar residues" evidence="4">
    <location>
        <begin position="136"/>
        <end position="148"/>
    </location>
</feature>
<sequence>MSMIQPAIPMAKHISNAGSQFSTTSNYPRNDSQMFAAVSSPMMVNTDYSNNNNNSSNNTNFYYHANTLDSLNQNQSNNSNIITNNRNISELPNSNQAQITSHQQLLQPQILYNYNHSEEPTDMYTIAQSSNYSDLQNKTLPQSQSHVDQQSQTQSHEEQQSQSHPLSHSEKQSQPQPQPQSQSQSQAQSQSQSQQQHPTFQYIPPKMPQFQQLQQYQGLRRVWVRKNASSATTISVGPNDIVDDLKYMISDKFPTTLARQFDPSDLTIKLIIPQPDIRSTNYVASPNSNSTSNLNIVNNNLGNNLGAPSGTTNAFFNAASKRSLFNEGTNSPVNNSFSRAMQPSSSYSENLRSNSPLSYDSFNNSNSNKAKPLFISTDTNDSLANKYLILEPDVFVWSIIDKYFPNGMTMADAFIVDSDKSLNEELFKCDRLSSPLRNSQQDASHTSFDMNPNHNNKNNSVSRSFKTAIIGDQKVPPPRLKLTNSHDFSTGQTPQSSAVILFPKDVRGDPKLSNQSSIMETIPPSPSPKVKEEKAPPVPLSKGLQQRTNSSELNKKLNLKVNTTTSIDSITSGLQKPVLTSTAIESTPSSSSTSKDFSPKLFTNSKNIEKKTPLNKSTLPDSKEKKQGISKILCHINVLVVEDNLVNQKIMARHLKSCKVQFEIASTGKEALEMWKKGGFHLCFMDIQLPVMSGIEVTKEIRRLERLNHIGNFSGHNTNDGNILNGSDDVLDLSLFRSPIIIVALTASTGATDQQNALAAGCNDYLTKPVQLKWLKNKLTEWGYMQALINYDYFRNEN</sequence>
<evidence type="ECO:0000259" key="5">
    <source>
        <dbReference type="PROSITE" id="PS50110"/>
    </source>
</evidence>
<proteinExistence type="predicted"/>
<dbReference type="SUPFAM" id="SSF52172">
    <property type="entry name" value="CheY-like"/>
    <property type="match status" value="1"/>
</dbReference>
<evidence type="ECO:0000256" key="1">
    <source>
        <dbReference type="ARBA" id="ARBA00022553"/>
    </source>
</evidence>
<dbReference type="CDD" id="cd17546">
    <property type="entry name" value="REC_hyHK_CKI1_RcsC-like"/>
    <property type="match status" value="1"/>
</dbReference>
<dbReference type="Gene3D" id="3.40.50.2300">
    <property type="match status" value="1"/>
</dbReference>
<dbReference type="Proteomes" id="UP000697127">
    <property type="component" value="Unassembled WGS sequence"/>
</dbReference>
<feature type="region of interest" description="Disordered" evidence="4">
    <location>
        <begin position="582"/>
        <end position="606"/>
    </location>
</feature>
<feature type="compositionally biased region" description="Polar residues" evidence="4">
    <location>
        <begin position="330"/>
        <end position="343"/>
    </location>
</feature>
<feature type="compositionally biased region" description="Polar residues" evidence="4">
    <location>
        <begin position="435"/>
        <end position="450"/>
    </location>
</feature>
<dbReference type="GO" id="GO:1900445">
    <property type="term" value="P:positive regulation of filamentous growth of a population of unicellular organisms in response to biotic stimulus"/>
    <property type="evidence" value="ECO:0007669"/>
    <property type="project" value="UniProtKB-ARBA"/>
</dbReference>
<keyword evidence="1 3" id="KW-0597">Phosphoprotein</keyword>
<evidence type="ECO:0000313" key="7">
    <source>
        <dbReference type="Proteomes" id="UP000697127"/>
    </source>
</evidence>
<dbReference type="AlphaFoldDB" id="A0A9P6WP18"/>
<feature type="region of interest" description="Disordered" evidence="4">
    <location>
        <begin position="434"/>
        <end position="460"/>
    </location>
</feature>
<dbReference type="InterPro" id="IPR001789">
    <property type="entry name" value="Sig_transdc_resp-reg_receiver"/>
</dbReference>
<feature type="compositionally biased region" description="Low complexity" evidence="4">
    <location>
        <begin position="149"/>
        <end position="196"/>
    </location>
</feature>
<dbReference type="GO" id="GO:0000156">
    <property type="term" value="F:phosphorelay response regulator activity"/>
    <property type="evidence" value="ECO:0007669"/>
    <property type="project" value="UniProtKB-ARBA"/>
</dbReference>
<protein>
    <recommendedName>
        <fullName evidence="5">Response regulatory domain-containing protein</fullName>
    </recommendedName>
</protein>
<feature type="compositionally biased region" description="Low complexity" evidence="4">
    <location>
        <begin position="582"/>
        <end position="596"/>
    </location>
</feature>